<dbReference type="SUPFAM" id="SSF56935">
    <property type="entry name" value="Porins"/>
    <property type="match status" value="1"/>
</dbReference>
<evidence type="ECO:0000259" key="10">
    <source>
        <dbReference type="Pfam" id="PF00593"/>
    </source>
</evidence>
<dbReference type="PROSITE" id="PS01156">
    <property type="entry name" value="TONB_DEPENDENT_REC_2"/>
    <property type="match status" value="1"/>
</dbReference>
<keyword evidence="6" id="KW-0472">Membrane</keyword>
<gene>
    <name evidence="11" type="ORF">METZ01_LOCUS45752</name>
</gene>
<dbReference type="InterPro" id="IPR013784">
    <property type="entry name" value="Carb-bd-like_fold"/>
</dbReference>
<keyword evidence="7" id="KW-0675">Receptor</keyword>
<dbReference type="GO" id="GO:0044718">
    <property type="term" value="P:siderophore transmembrane transport"/>
    <property type="evidence" value="ECO:0007669"/>
    <property type="project" value="TreeGrafter"/>
</dbReference>
<evidence type="ECO:0000256" key="4">
    <source>
        <dbReference type="ARBA" id="ARBA00022729"/>
    </source>
</evidence>
<feature type="compositionally biased region" description="Basic and acidic residues" evidence="9">
    <location>
        <begin position="1"/>
        <end position="10"/>
    </location>
</feature>
<dbReference type="Gene3D" id="2.60.40.1120">
    <property type="entry name" value="Carboxypeptidase-like, regulatory domain"/>
    <property type="match status" value="1"/>
</dbReference>
<evidence type="ECO:0000256" key="9">
    <source>
        <dbReference type="SAM" id="MobiDB-lite"/>
    </source>
</evidence>
<dbReference type="InterPro" id="IPR000531">
    <property type="entry name" value="Beta-barrel_TonB"/>
</dbReference>
<dbReference type="EMBL" id="UINC01002099">
    <property type="protein sequence ID" value="SUZ92898.1"/>
    <property type="molecule type" value="Genomic_DNA"/>
</dbReference>
<dbReference type="SUPFAM" id="SSF49452">
    <property type="entry name" value="Starch-binding domain-like"/>
    <property type="match status" value="1"/>
</dbReference>
<evidence type="ECO:0000256" key="8">
    <source>
        <dbReference type="ARBA" id="ARBA00023237"/>
    </source>
</evidence>
<evidence type="ECO:0000256" key="5">
    <source>
        <dbReference type="ARBA" id="ARBA00023077"/>
    </source>
</evidence>
<dbReference type="PANTHER" id="PTHR30069">
    <property type="entry name" value="TONB-DEPENDENT OUTER MEMBRANE RECEPTOR"/>
    <property type="match status" value="1"/>
</dbReference>
<keyword evidence="4" id="KW-0732">Signal</keyword>
<sequence length="833" mass="90056">VTRPRSRDRVQFPTRAGGTGSPWRSRYQSGMEWTWITRPGRQRLPVVSVVGRCYGSLMEGLGTSDGNRAVFDRALEHRAMCCRIALVALCCSVGTVALHAQQAVGTLVGTVRTATGEMVPDAVIIATGESREFTVRTDADGEFRFEGLVPGPYVVTIDRPPFVVEPAAPITAVAYITIRRDMTMLSPEDLEGEDWRASPLLEASPGQAGATVAGSVVERGQVPLLRLLEYAPGVTVTRAGGVGQPTTVRVRGVETGDRFLLTDGRLLNDLPSRFHLNAPGQPAVLEVIRGAPLSARGEGLTGAAHFLTDAGTPRVAFDVEAGQLEWRQVSAMASGGLGDYDWAVGARNLEMDNEQPNSAYVQTVVGGTVGLVRDNMSAQLMFRGETSTVGLPGPTLFVRPDLDAREEGDRWLVGATLRLGQSAARPSHEFRLVASQTTRHSLNPLDSGAARLQSSAEPGLRFEILDTPLGVGLRNDTQEARLTYEYTHPIDEFHVITGGGTVEVEGGRFGTSARFDQQRLSLAGYGQDRIQVFENLSVTAGGRFVKNGPYDFFAQPRGSLTYGLGRGWVVHASAGYGIGTPTLEQRFGATLDRQGNVDLVQAKSKTADGGIGRAWGARAQVDFTGFRHVYSDLVVLGSVDIPALRTIDAFQQLTLFERGQYLRDVNDGLRDPFTTTLLDLRTGYINLPRSWAHGLEATASIRPISQVELRGVYTFTESEVTTGTDRIKAGQSLPQVPKHQATFTGDVQVGPFSASAAMRYVGEREPGIDVFTQALGLDVVESYIRWDAAGRFAVTDRVMLSVVGENLTNEVYQDVLGYPALGRLFRAGVHVSF</sequence>
<reference evidence="11" key="1">
    <citation type="submission" date="2018-05" db="EMBL/GenBank/DDBJ databases">
        <authorList>
            <person name="Lanie J.A."/>
            <person name="Ng W.-L."/>
            <person name="Kazmierczak K.M."/>
            <person name="Andrzejewski T.M."/>
            <person name="Davidsen T.M."/>
            <person name="Wayne K.J."/>
            <person name="Tettelin H."/>
            <person name="Glass J.I."/>
            <person name="Rusch D."/>
            <person name="Podicherti R."/>
            <person name="Tsui H.-C.T."/>
            <person name="Winkler M.E."/>
        </authorList>
    </citation>
    <scope>NUCLEOTIDE SEQUENCE</scope>
</reference>
<feature type="region of interest" description="Disordered" evidence="9">
    <location>
        <begin position="1"/>
        <end position="23"/>
    </location>
</feature>
<keyword evidence="3" id="KW-0812">Transmembrane</keyword>
<evidence type="ECO:0000256" key="2">
    <source>
        <dbReference type="ARBA" id="ARBA00022448"/>
    </source>
</evidence>
<proteinExistence type="predicted"/>
<dbReference type="InterPro" id="IPR010917">
    <property type="entry name" value="TonB_rcpt_CS"/>
</dbReference>
<dbReference type="InterPro" id="IPR039426">
    <property type="entry name" value="TonB-dep_rcpt-like"/>
</dbReference>
<organism evidence="11">
    <name type="scientific">marine metagenome</name>
    <dbReference type="NCBI Taxonomy" id="408172"/>
    <lineage>
        <taxon>unclassified sequences</taxon>
        <taxon>metagenomes</taxon>
        <taxon>ecological metagenomes</taxon>
    </lineage>
</organism>
<comment type="subcellular location">
    <subcellularLocation>
        <location evidence="1">Cell outer membrane</location>
        <topology evidence="1">Multi-pass membrane protein</topology>
    </subcellularLocation>
</comment>
<evidence type="ECO:0000256" key="6">
    <source>
        <dbReference type="ARBA" id="ARBA00023136"/>
    </source>
</evidence>
<feature type="domain" description="TonB-dependent receptor-like beta-barrel" evidence="10">
    <location>
        <begin position="404"/>
        <end position="807"/>
    </location>
</feature>
<dbReference type="GO" id="GO:0009279">
    <property type="term" value="C:cell outer membrane"/>
    <property type="evidence" value="ECO:0007669"/>
    <property type="project" value="UniProtKB-SubCell"/>
</dbReference>
<evidence type="ECO:0000256" key="7">
    <source>
        <dbReference type="ARBA" id="ARBA00023170"/>
    </source>
</evidence>
<dbReference type="InterPro" id="IPR036942">
    <property type="entry name" value="Beta-barrel_TonB_sf"/>
</dbReference>
<evidence type="ECO:0000256" key="1">
    <source>
        <dbReference type="ARBA" id="ARBA00004571"/>
    </source>
</evidence>
<keyword evidence="5" id="KW-0798">TonB box</keyword>
<name>A0A381RPL1_9ZZZZ</name>
<dbReference type="Gene3D" id="2.40.170.20">
    <property type="entry name" value="TonB-dependent receptor, beta-barrel domain"/>
    <property type="match status" value="1"/>
</dbReference>
<keyword evidence="8" id="KW-0998">Cell outer membrane</keyword>
<dbReference type="GO" id="GO:0015344">
    <property type="term" value="F:siderophore uptake transmembrane transporter activity"/>
    <property type="evidence" value="ECO:0007669"/>
    <property type="project" value="TreeGrafter"/>
</dbReference>
<evidence type="ECO:0000313" key="11">
    <source>
        <dbReference type="EMBL" id="SUZ92898.1"/>
    </source>
</evidence>
<evidence type="ECO:0000256" key="3">
    <source>
        <dbReference type="ARBA" id="ARBA00022692"/>
    </source>
</evidence>
<dbReference type="GO" id="GO:0030246">
    <property type="term" value="F:carbohydrate binding"/>
    <property type="evidence" value="ECO:0007669"/>
    <property type="project" value="InterPro"/>
</dbReference>
<dbReference type="PANTHER" id="PTHR30069:SF29">
    <property type="entry name" value="HEMOGLOBIN AND HEMOGLOBIN-HAPTOGLOBIN-BINDING PROTEIN 1-RELATED"/>
    <property type="match status" value="1"/>
</dbReference>
<protein>
    <recommendedName>
        <fullName evidence="10">TonB-dependent receptor-like beta-barrel domain-containing protein</fullName>
    </recommendedName>
</protein>
<dbReference type="AlphaFoldDB" id="A0A381RPL1"/>
<keyword evidence="2" id="KW-0813">Transport</keyword>
<feature type="non-terminal residue" evidence="11">
    <location>
        <position position="1"/>
    </location>
</feature>
<accession>A0A381RPL1</accession>
<dbReference type="Pfam" id="PF13620">
    <property type="entry name" value="CarboxypepD_reg"/>
    <property type="match status" value="1"/>
</dbReference>
<dbReference type="Pfam" id="PF00593">
    <property type="entry name" value="TonB_dep_Rec_b-barrel"/>
    <property type="match status" value="1"/>
</dbReference>